<dbReference type="RefSeq" id="WP_281806103.1">
    <property type="nucleotide sequence ID" value="NZ_BSEC01000003.1"/>
</dbReference>
<dbReference type="EMBL" id="BSEC01000003">
    <property type="protein sequence ID" value="GLI95326.1"/>
    <property type="molecule type" value="Genomic_DNA"/>
</dbReference>
<dbReference type="NCBIfam" id="TIGR04474">
    <property type="entry name" value="tcm_partner"/>
    <property type="match status" value="1"/>
</dbReference>
<proteinExistence type="predicted"/>
<accession>A0A9W6GYL5</accession>
<keyword evidence="2" id="KW-1185">Reference proteome</keyword>
<comment type="caution">
    <text evidence="1">The sequence shown here is derived from an EMBL/GenBank/DDBJ whole genome shotgun (WGS) entry which is preliminary data.</text>
</comment>
<evidence type="ECO:0000313" key="2">
    <source>
        <dbReference type="Proteomes" id="UP001144323"/>
    </source>
</evidence>
<name>A0A9W6GYL5_9HYPH</name>
<reference evidence="1" key="1">
    <citation type="journal article" date="2023" name="Int. J. Syst. Evol. Microbiol.">
        <title>Methylocystis iwaonis sp. nov., a type II methane-oxidizing bacterium from surface soil of a rice paddy field in Japan, and emended description of the genus Methylocystis (ex Whittenbury et al. 1970) Bowman et al. 1993.</title>
        <authorList>
            <person name="Kaise H."/>
            <person name="Sawadogo J.B."/>
            <person name="Alam M.S."/>
            <person name="Ueno C."/>
            <person name="Dianou D."/>
            <person name="Shinjo R."/>
            <person name="Asakawa S."/>
        </authorList>
    </citation>
    <scope>NUCLEOTIDE SEQUENCE</scope>
    <source>
        <strain evidence="1">LMG27198</strain>
    </source>
</reference>
<dbReference type="AlphaFoldDB" id="A0A9W6GYL5"/>
<evidence type="ECO:0000313" key="1">
    <source>
        <dbReference type="EMBL" id="GLI95326.1"/>
    </source>
</evidence>
<organism evidence="1 2">
    <name type="scientific">Methylocystis echinoides</name>
    <dbReference type="NCBI Taxonomy" id="29468"/>
    <lineage>
        <taxon>Bacteria</taxon>
        <taxon>Pseudomonadati</taxon>
        <taxon>Pseudomonadota</taxon>
        <taxon>Alphaproteobacteria</taxon>
        <taxon>Hyphomicrobiales</taxon>
        <taxon>Methylocystaceae</taxon>
        <taxon>Methylocystis</taxon>
    </lineage>
</organism>
<dbReference type="Proteomes" id="UP001144323">
    <property type="component" value="Unassembled WGS sequence"/>
</dbReference>
<dbReference type="InterPro" id="IPR031009">
    <property type="entry name" value="Tcm_partner"/>
</dbReference>
<gene>
    <name evidence="1" type="ORF">LMG27198_43180</name>
</gene>
<protein>
    <recommendedName>
        <fullName evidence="3">Three-Cys-motif partner protein TcmP</fullName>
    </recommendedName>
</protein>
<sequence>MPRKHYGWEIGGPLPEIGLHSVAKHQVFASYVDRYIRILSAHPAMRELNLTVVDGFCGGGKYALEGQVIDGSPLVLLGAVRATEAAMSIGRKSGFRVKADFFFVDKNVNRH</sequence>
<evidence type="ECO:0008006" key="3">
    <source>
        <dbReference type="Google" id="ProtNLM"/>
    </source>
</evidence>